<reference evidence="2" key="1">
    <citation type="submission" date="2016-10" db="EMBL/GenBank/DDBJ databases">
        <authorList>
            <person name="Varghese N."/>
            <person name="Submissions S."/>
        </authorList>
    </citation>
    <scope>NUCLEOTIDE SEQUENCE [LARGE SCALE GENOMIC DNA]</scope>
    <source>
        <strain evidence="2">DSM 45459</strain>
    </source>
</reference>
<name>A0A1H0YIC1_9ACTN</name>
<evidence type="ECO:0000313" key="2">
    <source>
        <dbReference type="Proteomes" id="UP000199301"/>
    </source>
</evidence>
<accession>A0A1H0YIC1</accession>
<protein>
    <submittedName>
        <fullName evidence="1">Uncharacterized protein</fullName>
    </submittedName>
</protein>
<gene>
    <name evidence="1" type="ORF">SAMN04489718_0481</name>
</gene>
<sequence>MTNVLIQPCASAVARRNWRKTVDQMIPFSESPYVSALTTSELDRLAKLHDHGSAMFWGRTSFHDKTMSSVQTGDVVLFTWKKHIRKIGTVGASFRNKEFGDLLWGESDNSESFPNVFSLLEVADAELPYSVLWNVPGISHGDTFRQGRVITDLRLTDDILEAIGVRTPEGEVLEKKIRQAVDESLQSNVELRLERVLKERTEYQAPARAVQVDRAEARLVHEYDEVHPEINFVRVSSSAGVTDLQTSGHEEAELIEAKGDNTRRRVREAVAQLLQYAPENEDDLDRLTALFPAQPSGADIRYLHRLGIDCVYRTGPRLFEREAAPDSHRQYMRRIWNNKIGG</sequence>
<keyword evidence="2" id="KW-1185">Reference proteome</keyword>
<organism evidence="1 2">
    <name type="scientific">Actinopolyspora saharensis</name>
    <dbReference type="NCBI Taxonomy" id="995062"/>
    <lineage>
        <taxon>Bacteria</taxon>
        <taxon>Bacillati</taxon>
        <taxon>Actinomycetota</taxon>
        <taxon>Actinomycetes</taxon>
        <taxon>Actinopolysporales</taxon>
        <taxon>Actinopolysporaceae</taxon>
        <taxon>Actinopolyspora</taxon>
    </lineage>
</organism>
<proteinExistence type="predicted"/>
<dbReference type="AlphaFoldDB" id="A0A1H0YIC1"/>
<dbReference type="EMBL" id="FNKO01000001">
    <property type="protein sequence ID" value="SDQ14964.1"/>
    <property type="molecule type" value="Genomic_DNA"/>
</dbReference>
<evidence type="ECO:0000313" key="1">
    <source>
        <dbReference type="EMBL" id="SDQ14964.1"/>
    </source>
</evidence>
<dbReference type="Proteomes" id="UP000199301">
    <property type="component" value="Unassembled WGS sequence"/>
</dbReference>